<dbReference type="Pfam" id="PF00772">
    <property type="entry name" value="DnaB"/>
    <property type="match status" value="1"/>
</dbReference>
<dbReference type="SMART" id="SM00400">
    <property type="entry name" value="ZnF_CHCC"/>
    <property type="match status" value="1"/>
</dbReference>
<dbReference type="PIRSF" id="PIRSF002811">
    <property type="entry name" value="DnaG"/>
    <property type="match status" value="1"/>
</dbReference>
<proteinExistence type="inferred from homology"/>
<dbReference type="PANTHER" id="PTHR30313">
    <property type="entry name" value="DNA PRIMASE"/>
    <property type="match status" value="1"/>
</dbReference>
<dbReference type="NCBIfam" id="TIGR01391">
    <property type="entry name" value="dnaG"/>
    <property type="match status" value="1"/>
</dbReference>
<keyword evidence="10 12" id="KW-0238">DNA-binding</keyword>
<dbReference type="InterPro" id="IPR006171">
    <property type="entry name" value="TOPRIM_dom"/>
</dbReference>
<dbReference type="GO" id="GO:0003899">
    <property type="term" value="F:DNA-directed RNA polymerase activity"/>
    <property type="evidence" value="ECO:0007669"/>
    <property type="project" value="UniProtKB-UniRule"/>
</dbReference>
<keyword evidence="3 12" id="KW-0808">Transferase</keyword>
<dbReference type="InterPro" id="IPR034151">
    <property type="entry name" value="TOPRIM_DnaG_bac"/>
</dbReference>
<keyword evidence="2 12" id="KW-0639">Primosome</keyword>
<dbReference type="Pfam" id="PF13155">
    <property type="entry name" value="Toprim_2"/>
    <property type="match status" value="1"/>
</dbReference>
<accession>A0A0J1IMU2</accession>
<feature type="zinc finger region" description="CHC2-type" evidence="12 14">
    <location>
        <begin position="40"/>
        <end position="64"/>
    </location>
</feature>
<evidence type="ECO:0000256" key="4">
    <source>
        <dbReference type="ARBA" id="ARBA00022695"/>
    </source>
</evidence>
<dbReference type="InterPro" id="IPR030846">
    <property type="entry name" value="DnaG_bac"/>
</dbReference>
<keyword evidence="1 12" id="KW-0240">DNA-directed RNA polymerase</keyword>
<keyword evidence="18" id="KW-1185">Reference proteome</keyword>
<dbReference type="PATRIC" id="fig|1397.4.peg.4144"/>
<dbReference type="Gene3D" id="1.10.860.10">
    <property type="entry name" value="DNAb Helicase, Chain A"/>
    <property type="match status" value="1"/>
</dbReference>
<protein>
    <recommendedName>
        <fullName evidence="12 13">DNA primase</fullName>
        <ecNumber evidence="12">2.7.7.101</ecNumber>
    </recommendedName>
</protein>
<evidence type="ECO:0000313" key="18">
    <source>
        <dbReference type="Proteomes" id="UP000036045"/>
    </source>
</evidence>
<comment type="catalytic activity">
    <reaction evidence="12">
        <text>ssDNA + n NTP = ssDNA/pppN(pN)n-1 hybrid + (n-1) diphosphate.</text>
        <dbReference type="EC" id="2.7.7.101"/>
    </reaction>
</comment>
<dbReference type="SMART" id="SM00493">
    <property type="entry name" value="TOPRIM"/>
    <property type="match status" value="1"/>
</dbReference>
<dbReference type="CDD" id="cd03364">
    <property type="entry name" value="TOPRIM_DnaG_primases"/>
    <property type="match status" value="1"/>
</dbReference>
<dbReference type="InterPro" id="IPR006295">
    <property type="entry name" value="DNA_primase_DnaG"/>
</dbReference>
<organism evidence="17 18">
    <name type="scientific">Niallia circulans</name>
    <name type="common">Bacillus circulans</name>
    <dbReference type="NCBI Taxonomy" id="1397"/>
    <lineage>
        <taxon>Bacteria</taxon>
        <taxon>Bacillati</taxon>
        <taxon>Bacillota</taxon>
        <taxon>Bacilli</taxon>
        <taxon>Bacillales</taxon>
        <taxon>Bacillaceae</taxon>
        <taxon>Niallia</taxon>
    </lineage>
</organism>
<evidence type="ECO:0000256" key="13">
    <source>
        <dbReference type="PIRNR" id="PIRNR002811"/>
    </source>
</evidence>
<evidence type="ECO:0000256" key="11">
    <source>
        <dbReference type="ARBA" id="ARBA00023163"/>
    </source>
</evidence>
<dbReference type="FunFam" id="3.90.980.10:FF:000001">
    <property type="entry name" value="DNA primase"/>
    <property type="match status" value="1"/>
</dbReference>
<dbReference type="AlphaFoldDB" id="A0A0J1IMU2"/>
<comment type="caution">
    <text evidence="17">The sequence shown here is derived from an EMBL/GenBank/DDBJ whole genome shotgun (WGS) entry which is preliminary data.</text>
</comment>
<dbReference type="GO" id="GO:0003678">
    <property type="term" value="F:DNA helicase activity"/>
    <property type="evidence" value="ECO:0007669"/>
    <property type="project" value="InterPro"/>
</dbReference>
<evidence type="ECO:0000256" key="8">
    <source>
        <dbReference type="ARBA" id="ARBA00022833"/>
    </source>
</evidence>
<dbReference type="GO" id="GO:0008270">
    <property type="term" value="F:zinc ion binding"/>
    <property type="evidence" value="ECO:0007669"/>
    <property type="project" value="UniProtKB-UniRule"/>
</dbReference>
<evidence type="ECO:0000256" key="2">
    <source>
        <dbReference type="ARBA" id="ARBA00022515"/>
    </source>
</evidence>
<keyword evidence="7 12" id="KW-0863">Zinc-finger</keyword>
<dbReference type="Gene3D" id="3.40.1360.10">
    <property type="match status" value="1"/>
</dbReference>
<dbReference type="Gene3D" id="3.90.580.10">
    <property type="entry name" value="Zinc finger, CHC2-type domain"/>
    <property type="match status" value="1"/>
</dbReference>
<dbReference type="SUPFAM" id="SSF56731">
    <property type="entry name" value="DNA primase core"/>
    <property type="match status" value="1"/>
</dbReference>
<reference evidence="17 18" key="1">
    <citation type="submission" date="2015-05" db="EMBL/GenBank/DDBJ databases">
        <title>Whole genome sequence and identification of bacterial endophytes from Costus igneus.</title>
        <authorList>
            <person name="Lee Y.P."/>
            <person name="Gan H.M."/>
            <person name="Eng W."/>
            <person name="Wheatley M.S."/>
            <person name="Caraballo A."/>
            <person name="Polter S."/>
            <person name="Savka M.A."/>
            <person name="Hudson A.O."/>
        </authorList>
    </citation>
    <scope>NUCLEOTIDE SEQUENCE [LARGE SCALE GENOMIC DNA]</scope>
    <source>
        <strain evidence="17 18">RIT379</strain>
    </source>
</reference>
<dbReference type="GO" id="GO:1990077">
    <property type="term" value="C:primosome complex"/>
    <property type="evidence" value="ECO:0007669"/>
    <property type="project" value="UniProtKB-KW"/>
</dbReference>
<evidence type="ECO:0000256" key="14">
    <source>
        <dbReference type="PIRSR" id="PIRSR002811-1"/>
    </source>
</evidence>
<gene>
    <name evidence="12" type="primary">dnaG</name>
    <name evidence="17" type="ORF">ABW02_07280</name>
</gene>
<keyword evidence="9" id="KW-0460">Magnesium</keyword>
<keyword evidence="4 12" id="KW-0548">Nucleotidyltransferase</keyword>
<dbReference type="Pfam" id="PF01807">
    <property type="entry name" value="Zn_ribbon_DnaG"/>
    <property type="match status" value="1"/>
</dbReference>
<evidence type="ECO:0000256" key="5">
    <source>
        <dbReference type="ARBA" id="ARBA00022705"/>
    </source>
</evidence>
<evidence type="ECO:0000256" key="9">
    <source>
        <dbReference type="ARBA" id="ARBA00022842"/>
    </source>
</evidence>
<dbReference type="EMBL" id="LDPH01000004">
    <property type="protein sequence ID" value="KLV27306.1"/>
    <property type="molecule type" value="Genomic_DNA"/>
</dbReference>
<dbReference type="InterPro" id="IPR019475">
    <property type="entry name" value="DNA_primase_DnaB-bd"/>
</dbReference>
<dbReference type="InterPro" id="IPR007693">
    <property type="entry name" value="DNA_helicase_DnaB-like_N"/>
</dbReference>
<dbReference type="PROSITE" id="PS50880">
    <property type="entry name" value="TOPRIM"/>
    <property type="match status" value="1"/>
</dbReference>
<dbReference type="HAMAP" id="MF_00974">
    <property type="entry name" value="DNA_primase_DnaG"/>
    <property type="match status" value="1"/>
</dbReference>
<dbReference type="Gene3D" id="6.10.140.360">
    <property type="match status" value="1"/>
</dbReference>
<keyword evidence="11 12" id="KW-0804">Transcription</keyword>
<keyword evidence="6 12" id="KW-0479">Metal-binding</keyword>
<keyword evidence="8 12" id="KW-0862">Zinc</keyword>
<dbReference type="InterPro" id="IPR036185">
    <property type="entry name" value="DNA_heli_DnaB-like_N_sf"/>
</dbReference>
<dbReference type="InterPro" id="IPR013264">
    <property type="entry name" value="DNAG_N"/>
</dbReference>
<evidence type="ECO:0000256" key="6">
    <source>
        <dbReference type="ARBA" id="ARBA00022723"/>
    </source>
</evidence>
<comment type="subunit">
    <text evidence="12">Monomer. Interacts with DnaB.</text>
</comment>
<evidence type="ECO:0000256" key="1">
    <source>
        <dbReference type="ARBA" id="ARBA00022478"/>
    </source>
</evidence>
<evidence type="ECO:0000259" key="16">
    <source>
        <dbReference type="PROSITE" id="PS50880"/>
    </source>
</evidence>
<dbReference type="EC" id="2.7.7.101" evidence="12"/>
<keyword evidence="15" id="KW-0175">Coiled coil</keyword>
<dbReference type="InterPro" id="IPR036977">
    <property type="entry name" value="DNA_primase_Znf_CHC2"/>
</dbReference>
<dbReference type="GO" id="GO:0005737">
    <property type="term" value="C:cytoplasm"/>
    <property type="evidence" value="ECO:0007669"/>
    <property type="project" value="TreeGrafter"/>
</dbReference>
<feature type="domain" description="Toprim" evidence="16">
    <location>
        <begin position="262"/>
        <end position="343"/>
    </location>
</feature>
<comment type="function">
    <text evidence="12 13">RNA polymerase that catalyzes the synthesis of short RNA molecules used as primers for DNA polymerase during DNA replication.</text>
</comment>
<dbReference type="InterPro" id="IPR016136">
    <property type="entry name" value="DNA_helicase_N/primase_C"/>
</dbReference>
<evidence type="ECO:0000256" key="15">
    <source>
        <dbReference type="SAM" id="Coils"/>
    </source>
</evidence>
<dbReference type="FunFam" id="3.90.580.10:FF:000001">
    <property type="entry name" value="DNA primase"/>
    <property type="match status" value="1"/>
</dbReference>
<dbReference type="GO" id="GO:0000428">
    <property type="term" value="C:DNA-directed RNA polymerase complex"/>
    <property type="evidence" value="ECO:0007669"/>
    <property type="project" value="UniProtKB-KW"/>
</dbReference>
<dbReference type="OrthoDB" id="9803773at2"/>
<evidence type="ECO:0000256" key="10">
    <source>
        <dbReference type="ARBA" id="ARBA00023125"/>
    </source>
</evidence>
<evidence type="ECO:0000256" key="7">
    <source>
        <dbReference type="ARBA" id="ARBA00022771"/>
    </source>
</evidence>
<name>A0A0J1IMU2_NIACI</name>
<comment type="similarity">
    <text evidence="12 13">Belongs to the DnaG primase family.</text>
</comment>
<keyword evidence="5 12" id="KW-0235">DNA replication</keyword>
<dbReference type="Pfam" id="PF08275">
    <property type="entry name" value="DNAG_N"/>
    <property type="match status" value="1"/>
</dbReference>
<dbReference type="SUPFAM" id="SSF48024">
    <property type="entry name" value="N-terminal domain of DnaB helicase"/>
    <property type="match status" value="1"/>
</dbReference>
<dbReference type="GO" id="GO:0003677">
    <property type="term" value="F:DNA binding"/>
    <property type="evidence" value="ECO:0007669"/>
    <property type="project" value="UniProtKB-KW"/>
</dbReference>
<sequence length="604" mass="68665">MVARIPEEKLNEIKQATDIVEIIGEHVSLTRQGRNFIGLCPFHGEKTPSFTVSPDKQIFHCFGCHAGGNVFTFLMDLEGTSFVEVATSLADRASIDLGIEINELEKKPAIPNDLQQMIDAHELLSKFYHHLLVNTKDGQHALEYLTNRGFTLPIIEKFQIGYTLNSWDLAVKFLGKRKFDVSLLEKAGLIVKSERDEKYFDRFRDRIIFPISDRNGNTIAFSGRALGDNNPKYLNSPETPIFNKSNTLYNFHKARPIIRKLQQAVLFEGFADVIAANRAGVENSVATMGTSLTEEHIAILKRNARNITICYDSDSAGIEAAFRAGQLLTKANCVVKVVMLPDGMDPDDYVNKFGEDKLQQEILHGSIPFMGFKMLYYRRGKNLQNEGDKLAYIEEVIGEIAKLDKAVEKDLYLRQLADEFSLSLEALKQQEMQVEQSSPNEYVDEKTVVPVKQYTVKKRAAGLLPAYHTAEKRLLAHMFKSEDIAYKVQSSLQGRAFNIDEHQAIFTYLLAFYEKGLGTDTSSFMNFIDDPDLQRIVAEIEMMEVNEEVSELEISDYMKQVTNYEKLLEIKEKKQMLKEAERQNDYIKAAQIGMEVLLLEKTLK</sequence>
<evidence type="ECO:0000256" key="12">
    <source>
        <dbReference type="HAMAP-Rule" id="MF_00974"/>
    </source>
</evidence>
<comment type="domain">
    <text evidence="12">Contains an N-terminal zinc-binding domain, a central core domain that contains the primase activity, and a C-terminal DnaB-binding domain.</text>
</comment>
<dbReference type="SUPFAM" id="SSF57783">
    <property type="entry name" value="Zinc beta-ribbon"/>
    <property type="match status" value="1"/>
</dbReference>
<dbReference type="PANTHER" id="PTHR30313:SF2">
    <property type="entry name" value="DNA PRIMASE"/>
    <property type="match status" value="1"/>
</dbReference>
<dbReference type="InterPro" id="IPR002694">
    <property type="entry name" value="Znf_CHC2"/>
</dbReference>
<dbReference type="Proteomes" id="UP000036045">
    <property type="component" value="Unassembled WGS sequence"/>
</dbReference>
<dbReference type="Gene3D" id="3.90.980.10">
    <property type="entry name" value="DNA primase, catalytic core, N-terminal domain"/>
    <property type="match status" value="1"/>
</dbReference>
<feature type="coiled-coil region" evidence="15">
    <location>
        <begin position="554"/>
        <end position="590"/>
    </location>
</feature>
<dbReference type="InterPro" id="IPR050219">
    <property type="entry name" value="DnaG_primase"/>
</dbReference>
<comment type="cofactor">
    <cofactor evidence="12 13 14">
        <name>Zn(2+)</name>
        <dbReference type="ChEBI" id="CHEBI:29105"/>
    </cofactor>
    <text evidence="12 13 14">Binds 1 zinc ion per monomer.</text>
</comment>
<dbReference type="GO" id="GO:0005524">
    <property type="term" value="F:ATP binding"/>
    <property type="evidence" value="ECO:0007669"/>
    <property type="project" value="InterPro"/>
</dbReference>
<dbReference type="InterPro" id="IPR037068">
    <property type="entry name" value="DNA_primase_core_N_sf"/>
</dbReference>
<dbReference type="Pfam" id="PF10410">
    <property type="entry name" value="DnaB_bind"/>
    <property type="match status" value="1"/>
</dbReference>
<dbReference type="GO" id="GO:0006269">
    <property type="term" value="P:DNA replication, synthesis of primer"/>
    <property type="evidence" value="ECO:0007669"/>
    <property type="project" value="UniProtKB-UniRule"/>
</dbReference>
<evidence type="ECO:0000313" key="17">
    <source>
        <dbReference type="EMBL" id="KLV27306.1"/>
    </source>
</evidence>
<dbReference type="RefSeq" id="WP_047941285.1">
    <property type="nucleotide sequence ID" value="NZ_JAMAUJ010000002.1"/>
</dbReference>
<evidence type="ECO:0000256" key="3">
    <source>
        <dbReference type="ARBA" id="ARBA00022679"/>
    </source>
</evidence>